<reference evidence="1" key="2">
    <citation type="journal article" date="2015" name="Data Brief">
        <title>Shoot transcriptome of the giant reed, Arundo donax.</title>
        <authorList>
            <person name="Barrero R.A."/>
            <person name="Guerrero F.D."/>
            <person name="Moolhuijzen P."/>
            <person name="Goolsby J.A."/>
            <person name="Tidwell J."/>
            <person name="Bellgard S.E."/>
            <person name="Bellgard M.I."/>
        </authorList>
    </citation>
    <scope>NUCLEOTIDE SEQUENCE</scope>
    <source>
        <tissue evidence="1">Shoot tissue taken approximately 20 cm above the soil surface</tissue>
    </source>
</reference>
<reference evidence="1" key="1">
    <citation type="submission" date="2014-09" db="EMBL/GenBank/DDBJ databases">
        <authorList>
            <person name="Magalhaes I.L.F."/>
            <person name="Oliveira U."/>
            <person name="Santos F.R."/>
            <person name="Vidigal T.H.D.A."/>
            <person name="Brescovit A.D."/>
            <person name="Santos A.J."/>
        </authorList>
    </citation>
    <scope>NUCLEOTIDE SEQUENCE</scope>
    <source>
        <tissue evidence="1">Shoot tissue taken approximately 20 cm above the soil surface</tissue>
    </source>
</reference>
<organism evidence="1">
    <name type="scientific">Arundo donax</name>
    <name type="common">Giant reed</name>
    <name type="synonym">Donax arundinaceus</name>
    <dbReference type="NCBI Taxonomy" id="35708"/>
    <lineage>
        <taxon>Eukaryota</taxon>
        <taxon>Viridiplantae</taxon>
        <taxon>Streptophyta</taxon>
        <taxon>Embryophyta</taxon>
        <taxon>Tracheophyta</taxon>
        <taxon>Spermatophyta</taxon>
        <taxon>Magnoliopsida</taxon>
        <taxon>Liliopsida</taxon>
        <taxon>Poales</taxon>
        <taxon>Poaceae</taxon>
        <taxon>PACMAD clade</taxon>
        <taxon>Arundinoideae</taxon>
        <taxon>Arundineae</taxon>
        <taxon>Arundo</taxon>
    </lineage>
</organism>
<dbReference type="EMBL" id="GBRH01179252">
    <property type="protein sequence ID" value="JAE18644.1"/>
    <property type="molecule type" value="Transcribed_RNA"/>
</dbReference>
<sequence>MMRKNGLILINQALKFKKIQWQQLSQKNHVTHKYSKE</sequence>
<evidence type="ECO:0000313" key="1">
    <source>
        <dbReference type="EMBL" id="JAE18644.1"/>
    </source>
</evidence>
<protein>
    <submittedName>
        <fullName evidence="1">Uncharacterized protein</fullName>
    </submittedName>
</protein>
<accession>A0A0A9G5C5</accession>
<name>A0A0A9G5C5_ARUDO</name>
<proteinExistence type="predicted"/>
<dbReference type="AlphaFoldDB" id="A0A0A9G5C5"/>